<dbReference type="InterPro" id="IPR037925">
    <property type="entry name" value="FlgE/F/G-like"/>
</dbReference>
<evidence type="ECO:0000256" key="3">
    <source>
        <dbReference type="ARBA" id="ARBA00019015"/>
    </source>
</evidence>
<feature type="domain" description="Flagellar basal-body/hook protein C-terminal" evidence="7">
    <location>
        <begin position="389"/>
        <end position="431"/>
    </location>
</feature>
<keyword evidence="9" id="KW-0969">Cilium</keyword>
<organism evidence="9 10">
    <name type="scientific">Donghicola tyrosinivorans</name>
    <dbReference type="NCBI Taxonomy" id="1652492"/>
    <lineage>
        <taxon>Bacteria</taxon>
        <taxon>Pseudomonadati</taxon>
        <taxon>Pseudomonadota</taxon>
        <taxon>Alphaproteobacteria</taxon>
        <taxon>Rhodobacterales</taxon>
        <taxon>Roseobacteraceae</taxon>
        <taxon>Donghicola</taxon>
    </lineage>
</organism>
<name>A0A2T0WY81_9RHOB</name>
<comment type="function">
    <text evidence="5">A flexible structure which links the flagellar filament to the drive apparatus in the basal body.</text>
</comment>
<comment type="subcellular location">
    <subcellularLocation>
        <location evidence="1 5">Bacterial flagellum basal body</location>
    </subcellularLocation>
</comment>
<dbReference type="Proteomes" id="UP000238392">
    <property type="component" value="Unassembled WGS sequence"/>
</dbReference>
<dbReference type="OrthoDB" id="8372879at2"/>
<dbReference type="GO" id="GO:0071978">
    <property type="term" value="P:bacterial-type flagellum-dependent swarming motility"/>
    <property type="evidence" value="ECO:0007669"/>
    <property type="project" value="TreeGrafter"/>
</dbReference>
<evidence type="ECO:0000259" key="8">
    <source>
        <dbReference type="Pfam" id="PF07559"/>
    </source>
</evidence>
<dbReference type="GO" id="GO:0005829">
    <property type="term" value="C:cytosol"/>
    <property type="evidence" value="ECO:0007669"/>
    <property type="project" value="TreeGrafter"/>
</dbReference>
<dbReference type="EMBL" id="PVTQ01000003">
    <property type="protein sequence ID" value="PRY91554.1"/>
    <property type="molecule type" value="Genomic_DNA"/>
</dbReference>
<proteinExistence type="inferred from homology"/>
<comment type="similarity">
    <text evidence="2 5">Belongs to the flagella basal body rod proteins family.</text>
</comment>
<protein>
    <recommendedName>
        <fullName evidence="3 5">Flagellar hook protein FlgE</fullName>
    </recommendedName>
</protein>
<dbReference type="InterPro" id="IPR037058">
    <property type="entry name" value="Falgellar_hook_FlgE_sf"/>
</dbReference>
<dbReference type="RefSeq" id="WP_106263225.1">
    <property type="nucleotide sequence ID" value="NZ_PVTQ01000003.1"/>
</dbReference>
<accession>A0A2T0WY81</accession>
<dbReference type="SUPFAM" id="SSF117143">
    <property type="entry name" value="Flagellar hook protein flgE"/>
    <property type="match status" value="1"/>
</dbReference>
<dbReference type="InterPro" id="IPR010930">
    <property type="entry name" value="Flg_bb/hook_C_dom"/>
</dbReference>
<evidence type="ECO:0000259" key="6">
    <source>
        <dbReference type="Pfam" id="PF00460"/>
    </source>
</evidence>
<dbReference type="PANTHER" id="PTHR30435:SF1">
    <property type="entry name" value="FLAGELLAR HOOK PROTEIN FLGE"/>
    <property type="match status" value="1"/>
</dbReference>
<evidence type="ECO:0000256" key="1">
    <source>
        <dbReference type="ARBA" id="ARBA00004117"/>
    </source>
</evidence>
<keyword evidence="10" id="KW-1185">Reference proteome</keyword>
<dbReference type="GO" id="GO:0009425">
    <property type="term" value="C:bacterial-type flagellum basal body"/>
    <property type="evidence" value="ECO:0007669"/>
    <property type="project" value="UniProtKB-SubCell"/>
</dbReference>
<evidence type="ECO:0000256" key="5">
    <source>
        <dbReference type="RuleBase" id="RU362116"/>
    </source>
</evidence>
<dbReference type="Pfam" id="PF00460">
    <property type="entry name" value="Flg_bb_rod"/>
    <property type="match status" value="1"/>
</dbReference>
<gene>
    <name evidence="9" type="ORF">CLV74_103138</name>
</gene>
<feature type="domain" description="Flagellar basal body rod protein N-terminal" evidence="6">
    <location>
        <begin position="7"/>
        <end position="37"/>
    </location>
</feature>
<evidence type="ECO:0000313" key="10">
    <source>
        <dbReference type="Proteomes" id="UP000238392"/>
    </source>
</evidence>
<comment type="caution">
    <text evidence="9">The sequence shown here is derived from an EMBL/GenBank/DDBJ whole genome shotgun (WGS) entry which is preliminary data.</text>
</comment>
<feature type="domain" description="Flagellar hook protein FlgE D2" evidence="8">
    <location>
        <begin position="177"/>
        <end position="313"/>
    </location>
</feature>
<keyword evidence="9" id="KW-0966">Cell projection</keyword>
<dbReference type="Pfam" id="PF06429">
    <property type="entry name" value="Flg_bbr_C"/>
    <property type="match status" value="1"/>
</dbReference>
<dbReference type="InterPro" id="IPR001444">
    <property type="entry name" value="Flag_bb_rod_N"/>
</dbReference>
<dbReference type="PANTHER" id="PTHR30435">
    <property type="entry name" value="FLAGELLAR PROTEIN"/>
    <property type="match status" value="1"/>
</dbReference>
<dbReference type="NCBIfam" id="TIGR03506">
    <property type="entry name" value="FlgEFG_subfam"/>
    <property type="match status" value="1"/>
</dbReference>
<keyword evidence="9" id="KW-0282">Flagellum</keyword>
<dbReference type="AlphaFoldDB" id="A0A2T0WY81"/>
<dbReference type="Pfam" id="PF07559">
    <property type="entry name" value="FlgE_D2"/>
    <property type="match status" value="1"/>
</dbReference>
<sequence>MTISSSLNAGVAGLAANAGRLAAISDNIANASTYGYKKVEADFHSMVLGSSGGKYSAGGVRVTTERVIDTSGSLVTTSNSTDLAVRGRGFLPVTSTTDVANGNSQMMLTTTGSFHTDSDGFLTTASDLVLMGWPALPDGTFPLYSRDTAEGLEPVRINVNQLSGEPTTKIGLGVNLPASATAAESDGTQQELSIEYFDNLGTSQNLQISFTPTVAAAGATGTNEWTMQIHDGATGGTLVGEYTLTFDASRAAGGTLASVSSSFGGAYDPATGSISVMVEGGPMQIDIGEIGGASGMTQLSDDFAPLSITKDGYEIGNVTSVEVDDSGIVHAIFDTGITREIFKVPLVDLPNPNGLISLDSQTYMPSPESGSFFLWDAGDGPTGDIISYSLEESNVDVAGELTNLIQTQRAYSSNAKIIQTVDEMLQETTNIKR</sequence>
<reference evidence="9 10" key="1">
    <citation type="submission" date="2018-03" db="EMBL/GenBank/DDBJ databases">
        <title>Genomic Encyclopedia of Archaeal and Bacterial Type Strains, Phase II (KMG-II): from individual species to whole genera.</title>
        <authorList>
            <person name="Goeker M."/>
        </authorList>
    </citation>
    <scope>NUCLEOTIDE SEQUENCE [LARGE SCALE GENOMIC DNA]</scope>
    <source>
        <strain evidence="9 10">DSM 100212</strain>
    </source>
</reference>
<dbReference type="GO" id="GO:0009424">
    <property type="term" value="C:bacterial-type flagellum hook"/>
    <property type="evidence" value="ECO:0007669"/>
    <property type="project" value="TreeGrafter"/>
</dbReference>
<dbReference type="InterPro" id="IPR019776">
    <property type="entry name" value="Flagellar_basal_body_rod_CS"/>
</dbReference>
<dbReference type="Gene3D" id="2.60.98.20">
    <property type="entry name" value="Flagellar hook protein FlgE"/>
    <property type="match status" value="1"/>
</dbReference>
<evidence type="ECO:0000313" key="9">
    <source>
        <dbReference type="EMBL" id="PRY91554.1"/>
    </source>
</evidence>
<dbReference type="PROSITE" id="PS00588">
    <property type="entry name" value="FLAGELLA_BB_ROD"/>
    <property type="match status" value="1"/>
</dbReference>
<keyword evidence="4 5" id="KW-0975">Bacterial flagellum</keyword>
<dbReference type="InterPro" id="IPR020013">
    <property type="entry name" value="Flagellar_FlgE/F/G"/>
</dbReference>
<dbReference type="InterPro" id="IPR011491">
    <property type="entry name" value="FlgE_D2"/>
</dbReference>
<evidence type="ECO:0000259" key="7">
    <source>
        <dbReference type="Pfam" id="PF06429"/>
    </source>
</evidence>
<evidence type="ECO:0000256" key="2">
    <source>
        <dbReference type="ARBA" id="ARBA00009677"/>
    </source>
</evidence>
<evidence type="ECO:0000256" key="4">
    <source>
        <dbReference type="ARBA" id="ARBA00023143"/>
    </source>
</evidence>